<dbReference type="InterPro" id="IPR027417">
    <property type="entry name" value="P-loop_NTPase"/>
</dbReference>
<evidence type="ECO:0000313" key="3">
    <source>
        <dbReference type="Proteomes" id="UP000178417"/>
    </source>
</evidence>
<dbReference type="EMBL" id="MEUB01000056">
    <property type="protein sequence ID" value="OGC19913.1"/>
    <property type="molecule type" value="Genomic_DNA"/>
</dbReference>
<proteinExistence type="predicted"/>
<dbReference type="PROSITE" id="PS50052">
    <property type="entry name" value="GUANYLATE_KINASE_2"/>
    <property type="match status" value="1"/>
</dbReference>
<name>A0A1F4SJQ6_UNCSA</name>
<accession>A0A1F4SJQ6</accession>
<dbReference type="STRING" id="1802579.A2310_08775"/>
<comment type="caution">
    <text evidence="2">The sequence shown here is derived from an EMBL/GenBank/DDBJ whole genome shotgun (WGS) entry which is preliminary data.</text>
</comment>
<dbReference type="AlphaFoldDB" id="A0A1F4SJQ6"/>
<dbReference type="InterPro" id="IPR008144">
    <property type="entry name" value="Guanylate_kin-like_dom"/>
</dbReference>
<dbReference type="Gene3D" id="3.40.50.300">
    <property type="entry name" value="P-loop containing nucleotide triphosphate hydrolases"/>
    <property type="match status" value="1"/>
</dbReference>
<evidence type="ECO:0000259" key="1">
    <source>
        <dbReference type="PROSITE" id="PS50052"/>
    </source>
</evidence>
<gene>
    <name evidence="2" type="ORF">A2310_08775</name>
</gene>
<organism evidence="2 3">
    <name type="scientific">candidate division WOR-1 bacterium RIFOXYB2_FULL_37_13</name>
    <dbReference type="NCBI Taxonomy" id="1802579"/>
    <lineage>
        <taxon>Bacteria</taxon>
        <taxon>Bacillati</taxon>
        <taxon>Saganbacteria</taxon>
    </lineage>
</organism>
<sequence length="267" mass="30047">MELTRNKRIVFLSGPSGTGKGPIIAGTRKFFPQINIGVVEVYKSFESRPDRKLRKSDNPQYFLPAAEIISFKEDSNWIVWDCRGTPQAISLNHVLEATKNSSVVYVEVFHAAAEAMKKNREFMECHGLNPVSVFVSPLSQEDILILKESSGEKNEERALTDFLTQLIMDKQIQRSHHLNTPVSPDFISEALIRAQHGYEELKDGHNYDGVLVVPDGEGGPTWGLRTDGVTFSRHPVSHAWKAMCKLAAIFRGEKPQFDEVWPSDLIP</sequence>
<dbReference type="SUPFAM" id="SSF52540">
    <property type="entry name" value="P-loop containing nucleoside triphosphate hydrolases"/>
    <property type="match status" value="1"/>
</dbReference>
<protein>
    <recommendedName>
        <fullName evidence="1">Guanylate kinase-like domain-containing protein</fullName>
    </recommendedName>
</protein>
<dbReference type="Proteomes" id="UP000178417">
    <property type="component" value="Unassembled WGS sequence"/>
</dbReference>
<evidence type="ECO:0000313" key="2">
    <source>
        <dbReference type="EMBL" id="OGC19913.1"/>
    </source>
</evidence>
<feature type="domain" description="Guanylate kinase-like" evidence="1">
    <location>
        <begin position="7"/>
        <end position="199"/>
    </location>
</feature>
<reference evidence="2 3" key="1">
    <citation type="journal article" date="2016" name="Nat. Commun.">
        <title>Thousands of microbial genomes shed light on interconnected biogeochemical processes in an aquifer system.</title>
        <authorList>
            <person name="Anantharaman K."/>
            <person name="Brown C.T."/>
            <person name="Hug L.A."/>
            <person name="Sharon I."/>
            <person name="Castelle C.J."/>
            <person name="Probst A.J."/>
            <person name="Thomas B.C."/>
            <person name="Singh A."/>
            <person name="Wilkins M.J."/>
            <person name="Karaoz U."/>
            <person name="Brodie E.L."/>
            <person name="Williams K.H."/>
            <person name="Hubbard S.S."/>
            <person name="Banfield J.F."/>
        </authorList>
    </citation>
    <scope>NUCLEOTIDE SEQUENCE [LARGE SCALE GENOMIC DNA]</scope>
</reference>